<evidence type="ECO:0000313" key="2">
    <source>
        <dbReference type="Proteomes" id="UP000002402"/>
    </source>
</evidence>
<reference evidence="1 2" key="1">
    <citation type="journal article" date="2006" name="Proc. Natl. Acad. Sci. U.S.A.">
        <title>Evolution of sensory complexity recorded in a myxobacterial genome.</title>
        <authorList>
            <person name="Goldman B.S."/>
            <person name="Nierman W.C."/>
            <person name="Kaiser D."/>
            <person name="Slater S.C."/>
            <person name="Durkin A.S."/>
            <person name="Eisen J.A."/>
            <person name="Ronning C.M."/>
            <person name="Barbazuk W.B."/>
            <person name="Blanchard M."/>
            <person name="Field C."/>
            <person name="Halling C."/>
            <person name="Hinkle G."/>
            <person name="Iartchuk O."/>
            <person name="Kim H.S."/>
            <person name="Mackenzie C."/>
            <person name="Madupu R."/>
            <person name="Miller N."/>
            <person name="Shvartsbeyn A."/>
            <person name="Sullivan S.A."/>
            <person name="Vaudin M."/>
            <person name="Wiegand R."/>
            <person name="Kaplan H.B."/>
        </authorList>
    </citation>
    <scope>NUCLEOTIDE SEQUENCE [LARGE SCALE GENOMIC DNA]</scope>
    <source>
        <strain evidence="2">DK1622</strain>
    </source>
</reference>
<keyword evidence="2" id="KW-1185">Reference proteome</keyword>
<accession>Q1CW18</accession>
<dbReference type="KEGG" id="mxa:MXAN_7292"/>
<dbReference type="PANTHER" id="PTHR34613">
    <property type="entry name" value="SLL0800 PROTEIN"/>
    <property type="match status" value="1"/>
</dbReference>
<dbReference type="OrthoDB" id="5524408at2"/>
<evidence type="ECO:0008006" key="3">
    <source>
        <dbReference type="Google" id="ProtNLM"/>
    </source>
</evidence>
<dbReference type="eggNOG" id="COG5464">
    <property type="taxonomic scope" value="Bacteria"/>
</dbReference>
<dbReference type="HOGENOM" id="CLU_969182_0_0_7"/>
<protein>
    <recommendedName>
        <fullName evidence="3">Transposase</fullName>
    </recommendedName>
</protein>
<proteinExistence type="predicted"/>
<sequence length="312" mass="34974">MECLEITKWPLQRLRGWACQPLPVGSLPFMTSVFDLILRRLEQGHPEQLLLLLFGGQTPAFVRMADSSLPQSERRADTVMVVEAGGARFAVDVEIQAQADPHFAARLLDYTVRIHHREKLPVLPVAIYLVPEAEGAPPPYGFECSGLRVLTFDFQVVRLWEVDYLQPALRAATALLPLSVLESRAGPERIAWAESRIRQAPSLSTEERLDLLVVLGTLASRRFGQDRLSQHLRNIMIDSPFWEEQRAKERARAWSQVLRAFVEARGLPHPADVSERLEQLDASSLEALVTKAVTDPDTAATELRAVLTAPKH</sequence>
<dbReference type="PANTHER" id="PTHR34613:SF1">
    <property type="entry name" value="SLL6017 PROTEIN"/>
    <property type="match status" value="1"/>
</dbReference>
<name>Q1CW18_MYXXD</name>
<dbReference type="STRING" id="246197.MXAN_7292"/>
<dbReference type="EMBL" id="CP000113">
    <property type="protein sequence ID" value="ABF92953.1"/>
    <property type="molecule type" value="Genomic_DNA"/>
</dbReference>
<dbReference type="Proteomes" id="UP000002402">
    <property type="component" value="Chromosome"/>
</dbReference>
<dbReference type="AlphaFoldDB" id="Q1CW18"/>
<dbReference type="EnsemblBacteria" id="ABF92953">
    <property type="protein sequence ID" value="ABF92953"/>
    <property type="gene ID" value="MXAN_7292"/>
</dbReference>
<evidence type="ECO:0000313" key="1">
    <source>
        <dbReference type="EMBL" id="ABF92953.1"/>
    </source>
</evidence>
<gene>
    <name evidence="1" type="ordered locus">MXAN_7292</name>
</gene>
<organism evidence="1 2">
    <name type="scientific">Myxococcus xanthus (strain DK1622)</name>
    <dbReference type="NCBI Taxonomy" id="246197"/>
    <lineage>
        <taxon>Bacteria</taxon>
        <taxon>Pseudomonadati</taxon>
        <taxon>Myxococcota</taxon>
        <taxon>Myxococcia</taxon>
        <taxon>Myxococcales</taxon>
        <taxon>Cystobacterineae</taxon>
        <taxon>Myxococcaceae</taxon>
        <taxon>Myxococcus</taxon>
    </lineage>
</organism>